<name>A0A0F9MBE2_9ZZZZ</name>
<organism evidence="1">
    <name type="scientific">marine sediment metagenome</name>
    <dbReference type="NCBI Taxonomy" id="412755"/>
    <lineage>
        <taxon>unclassified sequences</taxon>
        <taxon>metagenomes</taxon>
        <taxon>ecological metagenomes</taxon>
    </lineage>
</organism>
<sequence>MIVVDISEHPDTKKAFEDKLGKDGFKVEQIGCIGCRDNLLPEDNIGCLTADEVSTLLGHGSLVGLDKERCKLCSKRKYIRFADFTNTEHSFYYERKTVFDFISSRRSRLYEQMTKMDTFIEGRKGLILEGMSDYVPLYDAYWQSIDKGVLGKLSPIQQVIHLAKRPEWTWSFVRELKMRDMEFVQTWNLDETIDFLIQCDKGYDHTPKLRLIPKQYPDISIERNILALFDGIGKVRSFKILKENPKIAKILKILILNVESLGYSNKDMYPSM</sequence>
<reference evidence="1" key="1">
    <citation type="journal article" date="2015" name="Nature">
        <title>Complex archaea that bridge the gap between prokaryotes and eukaryotes.</title>
        <authorList>
            <person name="Spang A."/>
            <person name="Saw J.H."/>
            <person name="Jorgensen S.L."/>
            <person name="Zaremba-Niedzwiedzka K."/>
            <person name="Martijn J."/>
            <person name="Lind A.E."/>
            <person name="van Eijk R."/>
            <person name="Schleper C."/>
            <person name="Guy L."/>
            <person name="Ettema T.J."/>
        </authorList>
    </citation>
    <scope>NUCLEOTIDE SEQUENCE</scope>
</reference>
<proteinExistence type="predicted"/>
<accession>A0A0F9MBE2</accession>
<comment type="caution">
    <text evidence="1">The sequence shown here is derived from an EMBL/GenBank/DDBJ whole genome shotgun (WGS) entry which is preliminary data.</text>
</comment>
<evidence type="ECO:0000313" key="1">
    <source>
        <dbReference type="EMBL" id="KKN04735.1"/>
    </source>
</evidence>
<dbReference type="AlphaFoldDB" id="A0A0F9MBE2"/>
<protein>
    <submittedName>
        <fullName evidence="1">Uncharacterized protein</fullName>
    </submittedName>
</protein>
<dbReference type="EMBL" id="LAZR01004882">
    <property type="protein sequence ID" value="KKN04735.1"/>
    <property type="molecule type" value="Genomic_DNA"/>
</dbReference>
<gene>
    <name evidence="1" type="ORF">LCGC14_1094440</name>
</gene>